<dbReference type="Pfam" id="PF02910">
    <property type="entry name" value="Succ_DH_flav_C"/>
    <property type="match status" value="1"/>
</dbReference>
<dbReference type="InterPro" id="IPR030664">
    <property type="entry name" value="SdhA/FrdA/AprA"/>
</dbReference>
<evidence type="ECO:0000256" key="6">
    <source>
        <dbReference type="ARBA" id="ARBA00022630"/>
    </source>
</evidence>
<dbReference type="Gene3D" id="1.20.58.100">
    <property type="entry name" value="Fumarate reductase/succinate dehydrogenase flavoprotein-like, C-terminal domain"/>
    <property type="match status" value="1"/>
</dbReference>
<dbReference type="NCBIfam" id="TIGR01812">
    <property type="entry name" value="sdhA_frdA_Gneg"/>
    <property type="match status" value="1"/>
</dbReference>
<dbReference type="InterPro" id="IPR003953">
    <property type="entry name" value="FAD-dep_OxRdtase_2_FAD-bd"/>
</dbReference>
<evidence type="ECO:0000256" key="7">
    <source>
        <dbReference type="ARBA" id="ARBA00022827"/>
    </source>
</evidence>
<comment type="similarity">
    <text evidence="3">Belongs to the FAD-dependent oxidoreductase 2 family. FRD/SDH subfamily.</text>
</comment>
<dbReference type="PIRSF" id="PIRSF000171">
    <property type="entry name" value="SDHA_APRA_LASPO"/>
    <property type="match status" value="1"/>
</dbReference>
<dbReference type="InterPro" id="IPR037099">
    <property type="entry name" value="Fum_R/Succ_DH_flav-like_C_sf"/>
</dbReference>
<gene>
    <name evidence="14" type="ORF">NAS2_0403</name>
</gene>
<keyword evidence="6" id="KW-0285">Flavoprotein</keyword>
<evidence type="ECO:0000256" key="8">
    <source>
        <dbReference type="ARBA" id="ARBA00022982"/>
    </source>
</evidence>
<dbReference type="Pfam" id="PF00890">
    <property type="entry name" value="FAD_binding_2"/>
    <property type="match status" value="1"/>
</dbReference>
<comment type="subcellular location">
    <subcellularLocation>
        <location evidence="2">Membrane</location>
        <topology evidence="2">Peripheral membrane protein</topology>
    </subcellularLocation>
</comment>
<dbReference type="GO" id="GO:0022900">
    <property type="term" value="P:electron transport chain"/>
    <property type="evidence" value="ECO:0007669"/>
    <property type="project" value="InterPro"/>
</dbReference>
<feature type="active site" description="Proton acceptor" evidence="11">
    <location>
        <position position="273"/>
    </location>
</feature>
<evidence type="ECO:0000256" key="2">
    <source>
        <dbReference type="ARBA" id="ARBA00004170"/>
    </source>
</evidence>
<dbReference type="Gene3D" id="3.50.50.60">
    <property type="entry name" value="FAD/NAD(P)-binding domain"/>
    <property type="match status" value="1"/>
</dbReference>
<dbReference type="GO" id="GO:0008177">
    <property type="term" value="F:succinate dehydrogenase (quinone) activity"/>
    <property type="evidence" value="ECO:0007669"/>
    <property type="project" value="UniProtKB-EC"/>
</dbReference>
<dbReference type="PANTHER" id="PTHR11632">
    <property type="entry name" value="SUCCINATE DEHYDROGENASE 2 FLAVOPROTEIN SUBUNIT"/>
    <property type="match status" value="1"/>
</dbReference>
<dbReference type="KEGG" id="ccai:NAS2_0403"/>
<evidence type="ECO:0000259" key="12">
    <source>
        <dbReference type="Pfam" id="PF00890"/>
    </source>
</evidence>
<evidence type="ECO:0000256" key="3">
    <source>
        <dbReference type="ARBA" id="ARBA00008040"/>
    </source>
</evidence>
<dbReference type="GO" id="GO:0050660">
    <property type="term" value="F:flavin adenine dinucleotide binding"/>
    <property type="evidence" value="ECO:0007669"/>
    <property type="project" value="InterPro"/>
</dbReference>
<evidence type="ECO:0000256" key="1">
    <source>
        <dbReference type="ARBA" id="ARBA00001974"/>
    </source>
</evidence>
<keyword evidence="9" id="KW-0560">Oxidoreductase</keyword>
<dbReference type="Gene3D" id="4.10.80.40">
    <property type="entry name" value="succinate dehydrogenase protein domain"/>
    <property type="match status" value="1"/>
</dbReference>
<keyword evidence="5" id="KW-0813">Transport</keyword>
<dbReference type="SUPFAM" id="SSF46977">
    <property type="entry name" value="Succinate dehydrogenase/fumarate reductase flavoprotein C-terminal domain"/>
    <property type="match status" value="1"/>
</dbReference>
<evidence type="ECO:0000259" key="13">
    <source>
        <dbReference type="Pfam" id="PF02910"/>
    </source>
</evidence>
<evidence type="ECO:0000313" key="15">
    <source>
        <dbReference type="Proteomes" id="UP000509448"/>
    </source>
</evidence>
<dbReference type="InterPro" id="IPR036188">
    <property type="entry name" value="FAD/NAD-bd_sf"/>
</dbReference>
<sequence>MLGSGIAGLRAALEVARVSKGKLRLAVISKVQVMRSHSVAAEGGSAAVLYPEKGDSFDLHAYDTVKGGDFLGDQDAVEMFVRLAPYEIMMLERWGLPWNRLEDGRVAQRPFGGHSYPRATFARDRTGFYEMQTLYDNLVRYAGQNVDLYEEHFMTKVIIEDGVFKGFYVIDMKTQDHKLFLGKAGIIATGGVGRLYGFSTYSLTVTGDGIAAAYSAGLPIKDLEFIQFHPTGLVPTGILVTEGVRGEGGILRNRLGERFMERYAPKFKDLASRDVVSRAIIREIMEGRGFKGPNGLDYAVLDFSPIGRERITERLPMMIELGKEFAGIDPRDEPLPVRPAAHYTHGGIHVDKYGRVPGVKGLWAAGESACVSIHGSNRLGANATMECAVYGMLTGAQAAEYAMAADDPPSASQSVIEEEATRISKLGEGTESPYGIRQDLWKIMDSYVYVFRDEQGLSTAVKQIKELKERVKKVRVTDSAKYYNEDLFRTLETLNMVALAEIVATGALARKESRGGHYRLDYPKRDDANWMKHTLAYYTPDGPVLTYIPVTVTRWQPEERKY</sequence>
<evidence type="ECO:0000256" key="10">
    <source>
        <dbReference type="ARBA" id="ARBA00023136"/>
    </source>
</evidence>
<dbReference type="InterPro" id="IPR014006">
    <property type="entry name" value="Succ_Dhase_FrdA_Gneg"/>
</dbReference>
<dbReference type="SUPFAM" id="SSF51905">
    <property type="entry name" value="FAD/NAD(P)-binding domain"/>
    <property type="match status" value="1"/>
</dbReference>
<evidence type="ECO:0000313" key="14">
    <source>
        <dbReference type="EMBL" id="BBE41793.1"/>
    </source>
</evidence>
<dbReference type="NCBIfam" id="NF004724">
    <property type="entry name" value="PRK06069.1"/>
    <property type="match status" value="1"/>
</dbReference>
<dbReference type="Gene3D" id="3.90.700.10">
    <property type="entry name" value="Succinate dehydrogenase/fumarate reductase flavoprotein, catalytic domain"/>
    <property type="match status" value="1"/>
</dbReference>
<dbReference type="InterPro" id="IPR003952">
    <property type="entry name" value="FRD_SDH_FAD_BS"/>
</dbReference>
<evidence type="ECO:0000256" key="11">
    <source>
        <dbReference type="PIRSR" id="PIRSR000171-1"/>
    </source>
</evidence>
<proteinExistence type="inferred from homology"/>
<comment type="cofactor">
    <cofactor evidence="1">
        <name>FAD</name>
        <dbReference type="ChEBI" id="CHEBI:57692"/>
    </cofactor>
</comment>
<dbReference type="PANTHER" id="PTHR11632:SF51">
    <property type="entry name" value="SUCCINATE DEHYDROGENASE [UBIQUINONE] FLAVOPROTEIN SUBUNIT, MITOCHONDRIAL"/>
    <property type="match status" value="1"/>
</dbReference>
<keyword evidence="7" id="KW-0274">FAD</keyword>
<name>A0A4P2VEE8_9ARCH</name>
<keyword evidence="15" id="KW-1185">Reference proteome</keyword>
<accession>A0A4P2VEE8</accession>
<dbReference type="SUPFAM" id="SSF56425">
    <property type="entry name" value="Succinate dehydrogenase/fumarate reductase flavoprotein, catalytic domain"/>
    <property type="match status" value="1"/>
</dbReference>
<keyword evidence="10" id="KW-0472">Membrane</keyword>
<organism evidence="14 15">
    <name type="scientific">Conexivisphaera calida</name>
    <dbReference type="NCBI Taxonomy" id="1874277"/>
    <lineage>
        <taxon>Archaea</taxon>
        <taxon>Nitrososphaerota</taxon>
        <taxon>Conexivisphaeria</taxon>
        <taxon>Conexivisphaerales</taxon>
        <taxon>Conexivisphaeraceae</taxon>
        <taxon>Conexivisphaera</taxon>
    </lineage>
</organism>
<dbReference type="FunFam" id="3.90.700.10:FF:000001">
    <property type="entry name" value="Mitochondrial succinate dehydrogenase flavoprotein subunit"/>
    <property type="match status" value="1"/>
</dbReference>
<protein>
    <recommendedName>
        <fullName evidence="4">succinate dehydrogenase</fullName>
        <ecNumber evidence="4">1.3.5.1</ecNumber>
    </recommendedName>
</protein>
<dbReference type="PROSITE" id="PS00504">
    <property type="entry name" value="FRD_SDH_FAD_BINDING"/>
    <property type="match status" value="1"/>
</dbReference>
<dbReference type="EC" id="1.3.5.1" evidence="4"/>
<evidence type="ECO:0000256" key="5">
    <source>
        <dbReference type="ARBA" id="ARBA00022448"/>
    </source>
</evidence>
<dbReference type="Proteomes" id="UP000509448">
    <property type="component" value="Chromosome"/>
</dbReference>
<dbReference type="FunFam" id="4.10.80.40:FF:000003">
    <property type="entry name" value="Fumarate reductase flavoprotein subunit"/>
    <property type="match status" value="1"/>
</dbReference>
<evidence type="ECO:0000256" key="4">
    <source>
        <dbReference type="ARBA" id="ARBA00012792"/>
    </source>
</evidence>
<dbReference type="InterPro" id="IPR027477">
    <property type="entry name" value="Succ_DH/fumarate_Rdtase_cat_sf"/>
</dbReference>
<evidence type="ECO:0000256" key="9">
    <source>
        <dbReference type="ARBA" id="ARBA00023002"/>
    </source>
</evidence>
<dbReference type="EMBL" id="AP018732">
    <property type="protein sequence ID" value="BBE41793.1"/>
    <property type="molecule type" value="Genomic_DNA"/>
</dbReference>
<feature type="domain" description="FAD-dependent oxidoreductase 2 FAD-binding" evidence="12">
    <location>
        <begin position="3"/>
        <end position="382"/>
    </location>
</feature>
<dbReference type="InterPro" id="IPR015939">
    <property type="entry name" value="Fum_Rdtase/Succ_DH_flav-like_C"/>
</dbReference>
<dbReference type="GO" id="GO:0016020">
    <property type="term" value="C:membrane"/>
    <property type="evidence" value="ECO:0007669"/>
    <property type="project" value="UniProtKB-SubCell"/>
</dbReference>
<dbReference type="AlphaFoldDB" id="A0A4P2VEE8"/>
<feature type="domain" description="Fumarate reductase/succinate dehydrogenase flavoprotein-like C-terminal" evidence="13">
    <location>
        <begin position="437"/>
        <end position="562"/>
    </location>
</feature>
<reference evidence="14 15" key="1">
    <citation type="journal article" date="2019" name="ISME J.">
        <title>Isolation and characterization of a thermophilic sulfur- and iron-reducing thaumarchaeote from a terrestrial acidic hot spring.</title>
        <authorList>
            <person name="Kato S."/>
            <person name="Itoh T."/>
            <person name="Yuki M."/>
            <person name="Nagamori M."/>
            <person name="Ohnishi M."/>
            <person name="Uematsu K."/>
            <person name="Suzuki K."/>
            <person name="Takashina T."/>
            <person name="Ohkuma M."/>
        </authorList>
    </citation>
    <scope>NUCLEOTIDE SEQUENCE [LARGE SCALE GENOMIC DNA]</scope>
    <source>
        <strain evidence="14 15">NAS-02</strain>
    </source>
</reference>
<keyword evidence="8" id="KW-0249">Electron transport</keyword>